<accession>A0ABV6HPW4</accession>
<keyword evidence="4" id="KW-0676">Redox-active center</keyword>
<dbReference type="InterPro" id="IPR013740">
    <property type="entry name" value="Redoxin"/>
</dbReference>
<dbReference type="EMBL" id="JBHLWO010000002">
    <property type="protein sequence ID" value="MFC0320756.1"/>
    <property type="molecule type" value="Genomic_DNA"/>
</dbReference>
<evidence type="ECO:0000256" key="1">
    <source>
        <dbReference type="ARBA" id="ARBA00004196"/>
    </source>
</evidence>
<dbReference type="Pfam" id="PF08534">
    <property type="entry name" value="Redoxin"/>
    <property type="match status" value="1"/>
</dbReference>
<dbReference type="InterPro" id="IPR050553">
    <property type="entry name" value="Thioredoxin_ResA/DsbE_sf"/>
</dbReference>
<dbReference type="InterPro" id="IPR036249">
    <property type="entry name" value="Thioredoxin-like_sf"/>
</dbReference>
<feature type="domain" description="Redoxin" evidence="5">
    <location>
        <begin position="477"/>
        <end position="578"/>
    </location>
</feature>
<dbReference type="RefSeq" id="WP_377477698.1">
    <property type="nucleotide sequence ID" value="NZ_JBHLWO010000002.1"/>
</dbReference>
<proteinExistence type="predicted"/>
<name>A0ABV6HPW4_9SPHI</name>
<keyword evidence="2" id="KW-0201">Cytochrome c-type biogenesis</keyword>
<organism evidence="6 7">
    <name type="scientific">Olivibacter oleidegradans</name>
    <dbReference type="NCBI Taxonomy" id="760123"/>
    <lineage>
        <taxon>Bacteria</taxon>
        <taxon>Pseudomonadati</taxon>
        <taxon>Bacteroidota</taxon>
        <taxon>Sphingobacteriia</taxon>
        <taxon>Sphingobacteriales</taxon>
        <taxon>Sphingobacteriaceae</taxon>
        <taxon>Olivibacter</taxon>
    </lineage>
</organism>
<evidence type="ECO:0000256" key="3">
    <source>
        <dbReference type="ARBA" id="ARBA00023157"/>
    </source>
</evidence>
<dbReference type="PANTHER" id="PTHR42852">
    <property type="entry name" value="THIOL:DISULFIDE INTERCHANGE PROTEIN DSBE"/>
    <property type="match status" value="1"/>
</dbReference>
<keyword evidence="3" id="KW-1015">Disulfide bond</keyword>
<dbReference type="Gene3D" id="3.40.30.10">
    <property type="entry name" value="Glutaredoxin"/>
    <property type="match status" value="1"/>
</dbReference>
<evidence type="ECO:0000256" key="2">
    <source>
        <dbReference type="ARBA" id="ARBA00022748"/>
    </source>
</evidence>
<protein>
    <submittedName>
        <fullName evidence="6">TlpA family protein disulfide reductase</fullName>
    </submittedName>
</protein>
<keyword evidence="7" id="KW-1185">Reference proteome</keyword>
<evidence type="ECO:0000313" key="7">
    <source>
        <dbReference type="Proteomes" id="UP001589774"/>
    </source>
</evidence>
<reference evidence="6 7" key="1">
    <citation type="submission" date="2024-09" db="EMBL/GenBank/DDBJ databases">
        <authorList>
            <person name="Sun Q."/>
            <person name="Mori K."/>
        </authorList>
    </citation>
    <scope>NUCLEOTIDE SEQUENCE [LARGE SCALE GENOMIC DNA]</scope>
    <source>
        <strain evidence="6 7">CCM 7765</strain>
    </source>
</reference>
<dbReference type="SUPFAM" id="SSF52833">
    <property type="entry name" value="Thioredoxin-like"/>
    <property type="match status" value="1"/>
</dbReference>
<evidence type="ECO:0000313" key="6">
    <source>
        <dbReference type="EMBL" id="MFC0320756.1"/>
    </source>
</evidence>
<evidence type="ECO:0000259" key="5">
    <source>
        <dbReference type="Pfam" id="PF08534"/>
    </source>
</evidence>
<gene>
    <name evidence="6" type="ORF">ACFFI0_20690</name>
</gene>
<evidence type="ECO:0000256" key="4">
    <source>
        <dbReference type="ARBA" id="ARBA00023284"/>
    </source>
</evidence>
<dbReference type="PANTHER" id="PTHR42852:SF6">
    <property type="entry name" value="THIOL:DISULFIDE INTERCHANGE PROTEIN DSBE"/>
    <property type="match status" value="1"/>
</dbReference>
<comment type="subcellular location">
    <subcellularLocation>
        <location evidence="1">Cell envelope</location>
    </subcellularLocation>
</comment>
<sequence length="596" mass="69454">MPISRASSSAQPDTIVEVPSSIQRWFDVELSKAKTKSLTNYKSTGDFFRSDSARLIGYLTKYSSSKDFTTGMVYADNVLTNETITSLIRIQPDGKFEANFLLSYPSRILVTFRDKSFSVYLEPGQTLALAIDDFFDDEFVNTENIRFFGPTSRINKELVALHGQTLNLASLKEGARTIKPERFLARQLKRWDEDILAIDEKMKGKGFDDRTKKIAKNEVILSHVIYIYNYMLERDRIAKEDSTNQICSDAISDDFYGFLTKVPLNDYTLLTTYNFSTFINKFESNAPLNLKSIMVTLRQKPKKSFTEYLFGELNIQPRKEDREYLEILEKFRSEQLTKEQKVSILKDAESKHRAFEDFYQEQFINYQLKYIDNLHVYDVPESLKNWERQDEILNRKYGLDNTFVYQLVKVRDLKFIFTNLTKDDAETFLNSVQKKLKAAVLQVTSESLFKKAYLTSNNQGYKLPNDENTAVLRKITDKFLGKKILIDFWGTFCAPCVENIQSSKALREKYKDSNRFEFVYITSEEESPEDRYVAFIKSQQLTNTYRLSGDDYRRLQDLFKFNAIPRYVLVSESGTVINDDFYFPNIQKEIDKGAEN</sequence>
<comment type="caution">
    <text evidence="6">The sequence shown here is derived from an EMBL/GenBank/DDBJ whole genome shotgun (WGS) entry which is preliminary data.</text>
</comment>
<dbReference type="CDD" id="cd02966">
    <property type="entry name" value="TlpA_like_family"/>
    <property type="match status" value="1"/>
</dbReference>
<dbReference type="Proteomes" id="UP001589774">
    <property type="component" value="Unassembled WGS sequence"/>
</dbReference>